<dbReference type="InParanoid" id="A0A1X2H016"/>
<sequence length="271" mass="30924">QVADLEHQMARLRQQRSEAEDRLTGFDKQLEQLRAYAAARRDKKSKRERQYNQFYHVPVLAGQYRKKYSRAQAKNAHAEQQVAQLRAEVDAIQNDARSSVTRVRQLTDAVEDVRQQQAALAERVDRGERCLAFLKQGLEFWATFDRNQAGPLLDSLDGRQPVLMQKLAAEYANREAYAAQHWDHVDVEFTCAKCRQTQVGWPTPDKVRTADLLCAECYQQARTSMIVEKKMNAWSGRLGLGERQTSQQSLLDRPPSLVSTSSTSSSSLLPK</sequence>
<evidence type="ECO:0000256" key="2">
    <source>
        <dbReference type="SAM" id="MobiDB-lite"/>
    </source>
</evidence>
<feature type="compositionally biased region" description="Low complexity" evidence="2">
    <location>
        <begin position="254"/>
        <end position="271"/>
    </location>
</feature>
<evidence type="ECO:0000313" key="3">
    <source>
        <dbReference type="EMBL" id="ORY90415.1"/>
    </source>
</evidence>
<proteinExistence type="predicted"/>
<reference evidence="3 4" key="1">
    <citation type="submission" date="2016-07" db="EMBL/GenBank/DDBJ databases">
        <title>Pervasive Adenine N6-methylation of Active Genes in Fungi.</title>
        <authorList>
            <consortium name="DOE Joint Genome Institute"/>
            <person name="Mondo S.J."/>
            <person name="Dannebaum R.O."/>
            <person name="Kuo R.C."/>
            <person name="Labutti K."/>
            <person name="Haridas S."/>
            <person name="Kuo A."/>
            <person name="Salamov A."/>
            <person name="Ahrendt S.R."/>
            <person name="Lipzen A."/>
            <person name="Sullivan W."/>
            <person name="Andreopoulos W.B."/>
            <person name="Clum A."/>
            <person name="Lindquist E."/>
            <person name="Daum C."/>
            <person name="Ramamoorthy G.K."/>
            <person name="Gryganskyi A."/>
            <person name="Culley D."/>
            <person name="Magnuson J.K."/>
            <person name="James T.Y."/>
            <person name="O'Malley M.A."/>
            <person name="Stajich J.E."/>
            <person name="Spatafora J.W."/>
            <person name="Visel A."/>
            <person name="Grigoriev I.V."/>
        </authorList>
    </citation>
    <scope>NUCLEOTIDE SEQUENCE [LARGE SCALE GENOMIC DNA]</scope>
    <source>
        <strain evidence="3 4">NRRL 2496</strain>
    </source>
</reference>
<dbReference type="Gene3D" id="1.10.287.1490">
    <property type="match status" value="1"/>
</dbReference>
<keyword evidence="4" id="KW-1185">Reference proteome</keyword>
<feature type="region of interest" description="Disordered" evidence="2">
    <location>
        <begin position="244"/>
        <end position="271"/>
    </location>
</feature>
<feature type="non-terminal residue" evidence="3">
    <location>
        <position position="1"/>
    </location>
</feature>
<dbReference type="Proteomes" id="UP000242180">
    <property type="component" value="Unassembled WGS sequence"/>
</dbReference>
<feature type="coiled-coil region" evidence="1">
    <location>
        <begin position="2"/>
        <end position="29"/>
    </location>
</feature>
<dbReference type="OMA" id="HEQEWAR"/>
<accession>A0A1X2H016</accession>
<dbReference type="OrthoDB" id="2351770at2759"/>
<dbReference type="EMBL" id="MCGN01000012">
    <property type="protein sequence ID" value="ORY90415.1"/>
    <property type="molecule type" value="Genomic_DNA"/>
</dbReference>
<organism evidence="3 4">
    <name type="scientific">Syncephalastrum racemosum</name>
    <name type="common">Filamentous fungus</name>
    <dbReference type="NCBI Taxonomy" id="13706"/>
    <lineage>
        <taxon>Eukaryota</taxon>
        <taxon>Fungi</taxon>
        <taxon>Fungi incertae sedis</taxon>
        <taxon>Mucoromycota</taxon>
        <taxon>Mucoromycotina</taxon>
        <taxon>Mucoromycetes</taxon>
        <taxon>Mucorales</taxon>
        <taxon>Syncephalastraceae</taxon>
        <taxon>Syncephalastrum</taxon>
    </lineage>
</organism>
<name>A0A1X2H016_SYNRA</name>
<feature type="non-terminal residue" evidence="3">
    <location>
        <position position="271"/>
    </location>
</feature>
<gene>
    <name evidence="3" type="ORF">BCR43DRAFT_412884</name>
</gene>
<evidence type="ECO:0000313" key="4">
    <source>
        <dbReference type="Proteomes" id="UP000242180"/>
    </source>
</evidence>
<protein>
    <submittedName>
        <fullName evidence="3">Uncharacterized protein</fullName>
    </submittedName>
</protein>
<comment type="caution">
    <text evidence="3">The sequence shown here is derived from an EMBL/GenBank/DDBJ whole genome shotgun (WGS) entry which is preliminary data.</text>
</comment>
<evidence type="ECO:0000256" key="1">
    <source>
        <dbReference type="SAM" id="Coils"/>
    </source>
</evidence>
<dbReference type="AlphaFoldDB" id="A0A1X2H016"/>
<keyword evidence="1" id="KW-0175">Coiled coil</keyword>
<feature type="coiled-coil region" evidence="1">
    <location>
        <begin position="61"/>
        <end position="123"/>
    </location>
</feature>